<evidence type="ECO:0000256" key="8">
    <source>
        <dbReference type="ARBA" id="ARBA00023065"/>
    </source>
</evidence>
<dbReference type="Gene3D" id="1.20.20.10">
    <property type="entry name" value="F1F0 ATP synthase subunit C"/>
    <property type="match status" value="1"/>
</dbReference>
<dbReference type="InterPro" id="IPR020537">
    <property type="entry name" value="ATP_synth_F0_csu_DDCD_BS"/>
</dbReference>
<evidence type="ECO:0000256" key="13">
    <source>
        <dbReference type="HAMAP-Rule" id="MF_01396"/>
    </source>
</evidence>
<comment type="function">
    <text evidence="13">Key component of the F(0) channel; it plays a direct role in translocation across the membrane. A homomeric c-ring of between 10-14 subunits forms the central stalk rotor element with the F(1) delta and epsilon subunits.</text>
</comment>
<evidence type="ECO:0000256" key="1">
    <source>
        <dbReference type="ARBA" id="ARBA00004141"/>
    </source>
</evidence>
<evidence type="ECO:0000256" key="2">
    <source>
        <dbReference type="ARBA" id="ARBA00006704"/>
    </source>
</evidence>
<keyword evidence="8 13" id="KW-0406">Ion transport</keyword>
<dbReference type="EMBL" id="NRRU01000011">
    <property type="protein sequence ID" value="MBK1712073.1"/>
    <property type="molecule type" value="Genomic_DNA"/>
</dbReference>
<gene>
    <name evidence="13" type="primary">atpE</name>
    <name evidence="15" type="ORF">CKO43_04685</name>
</gene>
<keyword evidence="7 13" id="KW-1133">Transmembrane helix</keyword>
<dbReference type="CDD" id="cd18185">
    <property type="entry name" value="ATP-synt_Fo_c_ATPE"/>
    <property type="match status" value="1"/>
</dbReference>
<accession>A0ABS1DRF5</accession>
<dbReference type="InterPro" id="IPR005953">
    <property type="entry name" value="ATP_synth_csu_bac/chlpt"/>
</dbReference>
<keyword evidence="16" id="KW-1185">Reference proteome</keyword>
<dbReference type="InterPro" id="IPR002379">
    <property type="entry name" value="ATPase_proteolipid_c-like_dom"/>
</dbReference>
<dbReference type="SUPFAM" id="SSF81333">
    <property type="entry name" value="F1F0 ATP synthase subunit C"/>
    <property type="match status" value="1"/>
</dbReference>
<dbReference type="RefSeq" id="WP_207184874.1">
    <property type="nucleotide sequence ID" value="NZ_NRRT01000057.1"/>
</dbReference>
<feature type="transmembrane region" description="Helical" evidence="13">
    <location>
        <begin position="51"/>
        <end position="72"/>
    </location>
</feature>
<dbReference type="Proteomes" id="UP001041814">
    <property type="component" value="Unassembled WGS sequence"/>
</dbReference>
<comment type="subcellular location">
    <subcellularLocation>
        <location evidence="13">Cell membrane</location>
        <topology evidence="13">Multi-pass membrane protein</topology>
    </subcellularLocation>
    <subcellularLocation>
        <location evidence="1">Membrane</location>
        <topology evidence="1">Multi-pass membrane protein</topology>
    </subcellularLocation>
</comment>
<keyword evidence="4 13" id="KW-0138">CF(0)</keyword>
<protein>
    <recommendedName>
        <fullName evidence="13">ATP synthase subunit c</fullName>
    </recommendedName>
    <alternativeName>
        <fullName evidence="13">ATP synthase F(0) sector subunit c</fullName>
    </alternativeName>
    <alternativeName>
        <fullName evidence="13">F-type ATPase subunit c</fullName>
        <shortName evidence="13">F-ATPase subunit c</shortName>
    </alternativeName>
    <alternativeName>
        <fullName evidence="13">Lipid-binding protein</fullName>
    </alternativeName>
</protein>
<sequence>MELIGLVALAAGLIIGLGAAGACIGIGVMGSKYLESAARQPELMGELQTKMFLLVGLIDASFIIGTGIALWFTTANPFLGQLAALAK</sequence>
<dbReference type="PRINTS" id="PR00124">
    <property type="entry name" value="ATPASEC"/>
</dbReference>
<keyword evidence="5 13" id="KW-0812">Transmembrane</keyword>
<name>A0ABS1DRF5_RUBGE</name>
<reference evidence="15" key="1">
    <citation type="submission" date="2017-08" db="EMBL/GenBank/DDBJ databases">
        <authorList>
            <person name="Imhoff J.F."/>
            <person name="Rahn T."/>
            <person name="Kuenzel S."/>
            <person name="Neulinger S.C."/>
        </authorList>
    </citation>
    <scope>NUCLEOTIDE SEQUENCE</scope>
    <source>
        <strain evidence="15">IM 151</strain>
    </source>
</reference>
<keyword evidence="9 13" id="KW-0446">Lipid-binding</keyword>
<evidence type="ECO:0000256" key="9">
    <source>
        <dbReference type="ARBA" id="ARBA00023121"/>
    </source>
</evidence>
<feature type="domain" description="V-ATPase proteolipid subunit C-like" evidence="14">
    <location>
        <begin position="9"/>
        <end position="71"/>
    </location>
</feature>
<evidence type="ECO:0000256" key="10">
    <source>
        <dbReference type="ARBA" id="ARBA00023136"/>
    </source>
</evidence>
<evidence type="ECO:0000256" key="3">
    <source>
        <dbReference type="ARBA" id="ARBA00022448"/>
    </source>
</evidence>
<evidence type="ECO:0000313" key="15">
    <source>
        <dbReference type="EMBL" id="MBK1712073.1"/>
    </source>
</evidence>
<keyword evidence="13" id="KW-1003">Cell membrane</keyword>
<feature type="site" description="Reversibly protonated during proton transport" evidence="13">
    <location>
        <position position="59"/>
    </location>
</feature>
<proteinExistence type="inferred from homology"/>
<dbReference type="Pfam" id="PF00137">
    <property type="entry name" value="ATP-synt_C"/>
    <property type="match status" value="1"/>
</dbReference>
<dbReference type="NCBIfam" id="TIGR01260">
    <property type="entry name" value="ATP_synt_c"/>
    <property type="match status" value="1"/>
</dbReference>
<comment type="caution">
    <text evidence="15">The sequence shown here is derived from an EMBL/GenBank/DDBJ whole genome shotgun (WGS) entry which is preliminary data.</text>
</comment>
<comment type="function">
    <text evidence="12 13">F(1)F(0) ATP synthase produces ATP from ADP in the presence of a proton or sodium gradient. F-type ATPases consist of two structural domains, F(1) containing the extramembraneous catalytic core and F(0) containing the membrane proton channel, linked together by a central stalk and a peripheral stalk. During catalysis, ATP synthesis in the catalytic domain of F(1) is coupled via a rotary mechanism of the central stalk subunits to proton translocation.</text>
</comment>
<evidence type="ECO:0000259" key="14">
    <source>
        <dbReference type="Pfam" id="PF00137"/>
    </source>
</evidence>
<keyword evidence="10 13" id="KW-0472">Membrane</keyword>
<dbReference type="NCBIfam" id="NF005363">
    <property type="entry name" value="PRK06876.1"/>
    <property type="match status" value="1"/>
</dbReference>
<keyword evidence="3 13" id="KW-0813">Transport</keyword>
<dbReference type="InterPro" id="IPR038662">
    <property type="entry name" value="ATP_synth_F0_csu_sf"/>
</dbReference>
<evidence type="ECO:0000256" key="4">
    <source>
        <dbReference type="ARBA" id="ARBA00022547"/>
    </source>
</evidence>
<evidence type="ECO:0000256" key="12">
    <source>
        <dbReference type="ARBA" id="ARBA00025198"/>
    </source>
</evidence>
<reference evidence="15" key="2">
    <citation type="journal article" date="2020" name="Microorganisms">
        <title>Osmotic Adaptation and Compatible Solute Biosynthesis of Phototrophic Bacteria as Revealed from Genome Analyses.</title>
        <authorList>
            <person name="Imhoff J.F."/>
            <person name="Rahn T."/>
            <person name="Kunzel S."/>
            <person name="Keller A."/>
            <person name="Neulinger S.C."/>
        </authorList>
    </citation>
    <scope>NUCLEOTIDE SEQUENCE</scope>
    <source>
        <strain evidence="15">IM 151</strain>
    </source>
</reference>
<evidence type="ECO:0000256" key="6">
    <source>
        <dbReference type="ARBA" id="ARBA00022781"/>
    </source>
</evidence>
<evidence type="ECO:0000313" key="16">
    <source>
        <dbReference type="Proteomes" id="UP001041814"/>
    </source>
</evidence>
<evidence type="ECO:0000256" key="5">
    <source>
        <dbReference type="ARBA" id="ARBA00022692"/>
    </source>
</evidence>
<keyword evidence="6 13" id="KW-0375">Hydrogen ion transport</keyword>
<dbReference type="PROSITE" id="PS00605">
    <property type="entry name" value="ATPASE_C"/>
    <property type="match status" value="1"/>
</dbReference>
<evidence type="ECO:0000256" key="7">
    <source>
        <dbReference type="ARBA" id="ARBA00022989"/>
    </source>
</evidence>
<evidence type="ECO:0000256" key="11">
    <source>
        <dbReference type="ARBA" id="ARBA00023310"/>
    </source>
</evidence>
<dbReference type="HAMAP" id="MF_01396">
    <property type="entry name" value="ATP_synth_c_bact"/>
    <property type="match status" value="1"/>
</dbReference>
<comment type="similarity">
    <text evidence="2 13">Belongs to the ATPase C chain family.</text>
</comment>
<feature type="transmembrane region" description="Helical" evidence="13">
    <location>
        <begin position="6"/>
        <end position="30"/>
    </location>
</feature>
<dbReference type="InterPro" id="IPR000454">
    <property type="entry name" value="ATP_synth_F0_csu"/>
</dbReference>
<organism evidence="15 16">
    <name type="scientific">Rubrivivax gelatinosus</name>
    <name type="common">Rhodocyclus gelatinosus</name>
    <name type="synonym">Rhodopseudomonas gelatinosa</name>
    <dbReference type="NCBI Taxonomy" id="28068"/>
    <lineage>
        <taxon>Bacteria</taxon>
        <taxon>Pseudomonadati</taxon>
        <taxon>Pseudomonadota</taxon>
        <taxon>Betaproteobacteria</taxon>
        <taxon>Burkholderiales</taxon>
        <taxon>Sphaerotilaceae</taxon>
        <taxon>Rubrivivax</taxon>
    </lineage>
</organism>
<keyword evidence="11 13" id="KW-0066">ATP synthesis</keyword>
<dbReference type="InterPro" id="IPR035921">
    <property type="entry name" value="F/V-ATP_Csub_sf"/>
</dbReference>